<name>A0ABQ0AK29_9RHOB</name>
<reference evidence="2 3" key="1">
    <citation type="submission" date="2024-04" db="EMBL/GenBank/DDBJ databases">
        <title>Draft genome sequence of Pseudophaeobacter arcticus NBRC 116598.</title>
        <authorList>
            <person name="Miyakawa T."/>
            <person name="Kusuya Y."/>
            <person name="Miura T."/>
        </authorList>
    </citation>
    <scope>NUCLEOTIDE SEQUENCE [LARGE SCALE GENOMIC DNA]</scope>
    <source>
        <strain evidence="2 3">SU-CL00105</strain>
    </source>
</reference>
<protein>
    <submittedName>
        <fullName evidence="2">Paraquat-inducible protein A</fullName>
    </submittedName>
</protein>
<accession>A0ABQ0AK29</accession>
<feature type="transmembrane region" description="Helical" evidence="1">
    <location>
        <begin position="12"/>
        <end position="31"/>
    </location>
</feature>
<keyword evidence="1" id="KW-0812">Transmembrane</keyword>
<dbReference type="Pfam" id="PF04403">
    <property type="entry name" value="PqiA"/>
    <property type="match status" value="1"/>
</dbReference>
<proteinExistence type="predicted"/>
<feature type="transmembrane region" description="Helical" evidence="1">
    <location>
        <begin position="118"/>
        <end position="138"/>
    </location>
</feature>
<feature type="transmembrane region" description="Helical" evidence="1">
    <location>
        <begin position="51"/>
        <end position="74"/>
    </location>
</feature>
<keyword evidence="1" id="KW-0472">Membrane</keyword>
<feature type="transmembrane region" description="Helical" evidence="1">
    <location>
        <begin position="86"/>
        <end position="106"/>
    </location>
</feature>
<dbReference type="RefSeq" id="WP_353398841.1">
    <property type="nucleotide sequence ID" value="NZ_BAABWU010000005.1"/>
</dbReference>
<evidence type="ECO:0000313" key="3">
    <source>
        <dbReference type="Proteomes" id="UP001441944"/>
    </source>
</evidence>
<gene>
    <name evidence="2" type="ORF">NBRC116598_16700</name>
</gene>
<evidence type="ECO:0000313" key="2">
    <source>
        <dbReference type="EMBL" id="GAA6196226.1"/>
    </source>
</evidence>
<evidence type="ECO:0000256" key="1">
    <source>
        <dbReference type="SAM" id="Phobius"/>
    </source>
</evidence>
<dbReference type="Proteomes" id="UP001441944">
    <property type="component" value="Unassembled WGS sequence"/>
</dbReference>
<comment type="caution">
    <text evidence="2">The sequence shown here is derived from an EMBL/GenBank/DDBJ whole genome shotgun (WGS) entry which is preliminary data.</text>
</comment>
<dbReference type="InterPro" id="IPR007498">
    <property type="entry name" value="PqiA-like"/>
</dbReference>
<keyword evidence="1" id="KW-1133">Transmembrane helix</keyword>
<organism evidence="2 3">
    <name type="scientific">Pseudophaeobacter arcticus</name>
    <dbReference type="NCBI Taxonomy" id="385492"/>
    <lineage>
        <taxon>Bacteria</taxon>
        <taxon>Pseudomonadati</taxon>
        <taxon>Pseudomonadota</taxon>
        <taxon>Alphaproteobacteria</taxon>
        <taxon>Rhodobacterales</taxon>
        <taxon>Paracoccaceae</taxon>
        <taxon>Pseudophaeobacter</taxon>
    </lineage>
</organism>
<keyword evidence="3" id="KW-1185">Reference proteome</keyword>
<dbReference type="EMBL" id="BAABWU010000005">
    <property type="protein sequence ID" value="GAA6196226.1"/>
    <property type="molecule type" value="Genomic_DNA"/>
</dbReference>
<sequence length="147" mass="16085">MPLKIATLSLLILYPIAWFAPLMRAGLLPIFGLSEISVITGLQSLWGSDVFLALTVTCFAIFAPYLKTIGLVLVQWGLLDARAQPVLHTLGKFAMADIFLIALYITLAKGIGYATIEVAWGLYMFTACIVVSLILSLLTERSLRHAE</sequence>